<dbReference type="EMBL" id="BARS01007733">
    <property type="protein sequence ID" value="GAF68750.1"/>
    <property type="molecule type" value="Genomic_DNA"/>
</dbReference>
<dbReference type="AlphaFoldDB" id="X0SY62"/>
<proteinExistence type="predicted"/>
<evidence type="ECO:0000313" key="1">
    <source>
        <dbReference type="EMBL" id="GAF68750.1"/>
    </source>
</evidence>
<protein>
    <submittedName>
        <fullName evidence="1">Uncharacterized protein</fullName>
    </submittedName>
</protein>
<reference evidence="1" key="1">
    <citation type="journal article" date="2014" name="Front. Microbiol.">
        <title>High frequency of phylogenetically diverse reductive dehalogenase-homologous genes in deep subseafloor sedimentary metagenomes.</title>
        <authorList>
            <person name="Kawai M."/>
            <person name="Futagami T."/>
            <person name="Toyoda A."/>
            <person name="Takaki Y."/>
            <person name="Nishi S."/>
            <person name="Hori S."/>
            <person name="Arai W."/>
            <person name="Tsubouchi T."/>
            <person name="Morono Y."/>
            <person name="Uchiyama I."/>
            <person name="Ito T."/>
            <person name="Fujiyama A."/>
            <person name="Inagaki F."/>
            <person name="Takami H."/>
        </authorList>
    </citation>
    <scope>NUCLEOTIDE SEQUENCE</scope>
    <source>
        <strain evidence="1">Expedition CK06-06</strain>
    </source>
</reference>
<comment type="caution">
    <text evidence="1">The sequence shown here is derived from an EMBL/GenBank/DDBJ whole genome shotgun (WGS) entry which is preliminary data.</text>
</comment>
<sequence>MKDNEEPDVLDELTRIFVIENPVMQEKMRLLGIQWDLIQQILDLTDRSIINKKLEERLIEISASALIGDLDTAALEVHILTLEEEYCRKTGQAELCEFLQDIYIPTVRELYEGGRDVDTLDRLITESISEAADDE</sequence>
<name>X0SY62_9ZZZZ</name>
<accession>X0SY62</accession>
<gene>
    <name evidence="1" type="ORF">S01H1_14842</name>
</gene>
<organism evidence="1">
    <name type="scientific">marine sediment metagenome</name>
    <dbReference type="NCBI Taxonomy" id="412755"/>
    <lineage>
        <taxon>unclassified sequences</taxon>
        <taxon>metagenomes</taxon>
        <taxon>ecological metagenomes</taxon>
    </lineage>
</organism>